<protein>
    <submittedName>
        <fullName evidence="3">Uncharacterized protein</fullName>
    </submittedName>
</protein>
<evidence type="ECO:0000256" key="2">
    <source>
        <dbReference type="SAM" id="Phobius"/>
    </source>
</evidence>
<dbReference type="AlphaFoldDB" id="A0A934KAR5"/>
<comment type="caution">
    <text evidence="3">The sequence shown here is derived from an EMBL/GenBank/DDBJ whole genome shotgun (WGS) entry which is preliminary data.</text>
</comment>
<keyword evidence="2" id="KW-0812">Transmembrane</keyword>
<evidence type="ECO:0000256" key="1">
    <source>
        <dbReference type="SAM" id="MobiDB-lite"/>
    </source>
</evidence>
<dbReference type="Proteomes" id="UP000614410">
    <property type="component" value="Unassembled WGS sequence"/>
</dbReference>
<keyword evidence="2" id="KW-0472">Membrane</keyword>
<evidence type="ECO:0000313" key="3">
    <source>
        <dbReference type="EMBL" id="MBJ7608023.1"/>
    </source>
</evidence>
<proteinExistence type="predicted"/>
<reference evidence="3 4" key="1">
    <citation type="submission" date="2020-10" db="EMBL/GenBank/DDBJ databases">
        <title>Ca. Dormibacterota MAGs.</title>
        <authorList>
            <person name="Montgomery K."/>
        </authorList>
    </citation>
    <scope>NUCLEOTIDE SEQUENCE [LARGE SCALE GENOMIC DNA]</scope>
    <source>
        <strain evidence="3">Mitchell_Peninsula_5</strain>
    </source>
</reference>
<keyword evidence="2" id="KW-1133">Transmembrane helix</keyword>
<gene>
    <name evidence="3" type="ORF">JF887_01140</name>
</gene>
<organism evidence="3 4">
    <name type="scientific">Candidatus Amunia macphersoniae</name>
    <dbReference type="NCBI Taxonomy" id="3127014"/>
    <lineage>
        <taxon>Bacteria</taxon>
        <taxon>Bacillati</taxon>
        <taxon>Candidatus Dormiibacterota</taxon>
        <taxon>Candidatus Dormibacteria</taxon>
        <taxon>Candidatus Aeolococcales</taxon>
        <taxon>Candidatus Aeolococcaceae</taxon>
        <taxon>Candidatus Amunia</taxon>
    </lineage>
</organism>
<feature type="region of interest" description="Disordered" evidence="1">
    <location>
        <begin position="18"/>
        <end position="51"/>
    </location>
</feature>
<evidence type="ECO:0000313" key="4">
    <source>
        <dbReference type="Proteomes" id="UP000614410"/>
    </source>
</evidence>
<name>A0A934KAR5_9BACT</name>
<feature type="transmembrane region" description="Helical" evidence="2">
    <location>
        <begin position="67"/>
        <end position="85"/>
    </location>
</feature>
<accession>A0A934KAR5</accession>
<dbReference type="EMBL" id="JAEKNN010000005">
    <property type="protein sequence ID" value="MBJ7608023.1"/>
    <property type="molecule type" value="Genomic_DNA"/>
</dbReference>
<sequence>MDRIDVADDAAGRVLIFSVDGDPGRGPGRSSDAGRLSTPETGLVVDDSRPDRSRGLQRLLDVFDDPGGAVIVGAVLVVILVLGLASTR</sequence>